<feature type="region of interest" description="Disordered" evidence="3">
    <location>
        <begin position="820"/>
        <end position="842"/>
    </location>
</feature>
<sequence length="1017" mass="112192">MKNLYFRVLTMLTGLYFTGTMTNPSRKGSILFSSECQWNGHLLTNCSFPGKHDTRADMPRAAATLDASASFLRDLVQSRVRKDWNIKHLDLSNNHILNISLSPLAHFHTLEILNLSNGSIRSLSLDLPSAKSSWGKSHRSSSRDGLPFLKLLILQRNKLTDIPKGLRNLKSLQSLDLSFNGITQIGLSDLRNCPQLENLYLKSNKIFRIHPEAFKDLKKLQFVDLSNNVLTAILPMMVIALELPHLEVDLANNPWQCDYSVAAFQNVISDSWRKTWNGICSESVGHEGVHRWTPQSRSSRDTPLPHHPTKPVKRLPPGRAERPQAGGFEHSDTPGTEGAPASGRPHRRSRWARSPRDVPAAGRKGAPSRDLALAVCLAVFITFFVAFCLGAFARPFLDRLWHQRCRRKGPSSDHADNTDNGYWNEGFCGDTEASGKAQHRRTDRPLQEPAGPHAAVIPDGAAEESRREQGHWRSGRLGSDSRGPGGEKDHILLSDWAARSAPPGRPNADHNQRIPAGQDHIRKEYVLGEVNYATGAQEGSPRTPPGEMAASLSKMQLRVNAQRAGENERFPLEFSKEMHGGGYLNLLDTQQQRLQETSAEEGPPASHSAVPLRDWGEQSPAPPVFPPGWGHDPQVTPANMEPVQKQAPSSPQYTMDGNYGSDSDEGSLFTLSSTSSEDARNETEEETRDRDSHGASESPEDGDPGVRRDHVTSLEDPDDHIPCQKILEECENQEDCFEIPLISGPDSGLCETRLEGASDTDTCEGPWTLPASQSGNSPSSDELPGTVLGDYAAALLSETVTWHHSLRDLELFNADVVPQTRPWSAEGPSDPDESDSHERDSDVYKHEACLQEVNTVQHDSPLKIAAGETSQPAQQHSEGGHRNSHPMDTDASQGFVCPLEDSDSRKVRSRTQVLQTSSNEPTLQCERGEGACAENGSRSQTPLFQEPPDEPSSPGTPEPVADRQGSKYSEANLLQSDTDHVHVHVQRQTRGHLRGAGRLHGGLLYYDAEFENQRELK</sequence>
<dbReference type="SUPFAM" id="SSF52058">
    <property type="entry name" value="L domain-like"/>
    <property type="match status" value="1"/>
</dbReference>
<dbReference type="Ensembl" id="ENSNVIT00000020323.1">
    <property type="protein sequence ID" value="ENSNVIP00000017436.1"/>
    <property type="gene ID" value="ENSNVIG00000013642.1"/>
</dbReference>
<dbReference type="InterPro" id="IPR003591">
    <property type="entry name" value="Leu-rich_rpt_typical-subtyp"/>
</dbReference>
<feature type="transmembrane region" description="Helical" evidence="4">
    <location>
        <begin position="371"/>
        <end position="397"/>
    </location>
</feature>
<feature type="compositionally biased region" description="Basic and acidic residues" evidence="3">
    <location>
        <begin position="878"/>
        <end position="888"/>
    </location>
</feature>
<name>A0A8C7ER83_NEOVI</name>
<proteinExistence type="predicted"/>
<dbReference type="Gene3D" id="3.80.10.10">
    <property type="entry name" value="Ribonuclease Inhibitor"/>
    <property type="match status" value="1"/>
</dbReference>
<evidence type="ECO:0000256" key="1">
    <source>
        <dbReference type="ARBA" id="ARBA00022614"/>
    </source>
</evidence>
<keyword evidence="5" id="KW-0732">Signal</keyword>
<reference evidence="6" key="1">
    <citation type="submission" date="2025-08" db="UniProtKB">
        <authorList>
            <consortium name="Ensembl"/>
        </authorList>
    </citation>
    <scope>IDENTIFICATION</scope>
</reference>
<reference evidence="6" key="2">
    <citation type="submission" date="2025-09" db="UniProtKB">
        <authorList>
            <consortium name="Ensembl"/>
        </authorList>
    </citation>
    <scope>IDENTIFICATION</scope>
</reference>
<dbReference type="InterPro" id="IPR032675">
    <property type="entry name" value="LRR_dom_sf"/>
</dbReference>
<feature type="compositionally biased region" description="Basic residues" evidence="3">
    <location>
        <begin position="344"/>
        <end position="353"/>
    </location>
</feature>
<evidence type="ECO:0000313" key="7">
    <source>
        <dbReference type="Proteomes" id="UP000694425"/>
    </source>
</evidence>
<accession>A0A8C7ER83</accession>
<keyword evidence="4" id="KW-0812">Transmembrane</keyword>
<keyword evidence="1" id="KW-0433">Leucine-rich repeat</keyword>
<feature type="compositionally biased region" description="Polar residues" evidence="3">
    <location>
        <begin position="868"/>
        <end position="877"/>
    </location>
</feature>
<evidence type="ECO:0000256" key="2">
    <source>
        <dbReference type="ARBA" id="ARBA00022737"/>
    </source>
</evidence>
<feature type="region of interest" description="Disordered" evidence="3">
    <location>
        <begin position="431"/>
        <end position="489"/>
    </location>
</feature>
<feature type="region of interest" description="Disordered" evidence="3">
    <location>
        <begin position="593"/>
        <end position="720"/>
    </location>
</feature>
<dbReference type="PROSITE" id="PS51450">
    <property type="entry name" value="LRR"/>
    <property type="match status" value="2"/>
</dbReference>
<dbReference type="Pfam" id="PF13855">
    <property type="entry name" value="LRR_8"/>
    <property type="match status" value="1"/>
</dbReference>
<feature type="signal peptide" evidence="5">
    <location>
        <begin position="1"/>
        <end position="22"/>
    </location>
</feature>
<dbReference type="SMART" id="SM00369">
    <property type="entry name" value="LRR_TYP"/>
    <property type="match status" value="4"/>
</dbReference>
<evidence type="ECO:0000256" key="4">
    <source>
        <dbReference type="SAM" id="Phobius"/>
    </source>
</evidence>
<feature type="region of interest" description="Disordered" evidence="3">
    <location>
        <begin position="290"/>
        <end position="365"/>
    </location>
</feature>
<dbReference type="PANTHER" id="PTHR24366:SF96">
    <property type="entry name" value="LEUCINE RICH REPEAT CONTAINING 53"/>
    <property type="match status" value="1"/>
</dbReference>
<keyword evidence="4" id="KW-1133">Transmembrane helix</keyword>
<feature type="chain" id="PRO_5034865080" description="Leucine-rich repeat-containing protein 66" evidence="5">
    <location>
        <begin position="23"/>
        <end position="1017"/>
    </location>
</feature>
<dbReference type="AlphaFoldDB" id="A0A8C7ER83"/>
<evidence type="ECO:0008006" key="8">
    <source>
        <dbReference type="Google" id="ProtNLM"/>
    </source>
</evidence>
<dbReference type="PANTHER" id="PTHR24366">
    <property type="entry name" value="IG(IMMUNOGLOBULIN) AND LRR(LEUCINE RICH REPEAT) DOMAINS"/>
    <property type="match status" value="1"/>
</dbReference>
<gene>
    <name evidence="6" type="primary">LRRC66</name>
</gene>
<feature type="region of interest" description="Disordered" evidence="3">
    <location>
        <begin position="868"/>
        <end position="966"/>
    </location>
</feature>
<dbReference type="Proteomes" id="UP000694425">
    <property type="component" value="Unplaced"/>
</dbReference>
<feature type="compositionally biased region" description="Polar residues" evidence="3">
    <location>
        <begin position="910"/>
        <end position="922"/>
    </location>
</feature>
<keyword evidence="2" id="KW-0677">Repeat</keyword>
<keyword evidence="4" id="KW-0472">Membrane</keyword>
<dbReference type="Pfam" id="PF00560">
    <property type="entry name" value="LRR_1"/>
    <property type="match status" value="2"/>
</dbReference>
<dbReference type="GeneTree" id="ENSGT00390000014817"/>
<feature type="compositionally biased region" description="Basic and acidic residues" evidence="3">
    <location>
        <begin position="677"/>
        <end position="694"/>
    </location>
</feature>
<dbReference type="InterPro" id="IPR001611">
    <property type="entry name" value="Leu-rich_rpt"/>
</dbReference>
<organism evidence="6 7">
    <name type="scientific">Neovison vison</name>
    <name type="common">American mink</name>
    <name type="synonym">Mustela vison</name>
    <dbReference type="NCBI Taxonomy" id="452646"/>
    <lineage>
        <taxon>Eukaryota</taxon>
        <taxon>Metazoa</taxon>
        <taxon>Chordata</taxon>
        <taxon>Craniata</taxon>
        <taxon>Vertebrata</taxon>
        <taxon>Euteleostomi</taxon>
        <taxon>Mammalia</taxon>
        <taxon>Eutheria</taxon>
        <taxon>Laurasiatheria</taxon>
        <taxon>Carnivora</taxon>
        <taxon>Caniformia</taxon>
        <taxon>Musteloidea</taxon>
        <taxon>Mustelidae</taxon>
        <taxon>Mustelinae</taxon>
        <taxon>Neogale</taxon>
    </lineage>
</organism>
<feature type="compositionally biased region" description="Basic and acidic residues" evidence="3">
    <location>
        <begin position="704"/>
        <end position="720"/>
    </location>
</feature>
<keyword evidence="7" id="KW-1185">Reference proteome</keyword>
<evidence type="ECO:0000313" key="6">
    <source>
        <dbReference type="Ensembl" id="ENSNVIP00000017436.1"/>
    </source>
</evidence>
<evidence type="ECO:0000256" key="5">
    <source>
        <dbReference type="SAM" id="SignalP"/>
    </source>
</evidence>
<evidence type="ECO:0000256" key="3">
    <source>
        <dbReference type="SAM" id="MobiDB-lite"/>
    </source>
</evidence>
<feature type="compositionally biased region" description="Polar residues" evidence="3">
    <location>
        <begin position="646"/>
        <end position="655"/>
    </location>
</feature>
<protein>
    <recommendedName>
        <fullName evidence="8">Leucine-rich repeat-containing protein 66</fullName>
    </recommendedName>
</protein>